<feature type="region of interest" description="Disordered" evidence="1">
    <location>
        <begin position="1"/>
        <end position="24"/>
    </location>
</feature>
<accession>A0A7U2HXP4</accession>
<organism evidence="2 3">
    <name type="scientific">Phaeosphaeria nodorum (strain SN15 / ATCC MYA-4574 / FGSC 10173)</name>
    <name type="common">Glume blotch fungus</name>
    <name type="synonym">Parastagonospora nodorum</name>
    <dbReference type="NCBI Taxonomy" id="321614"/>
    <lineage>
        <taxon>Eukaryota</taxon>
        <taxon>Fungi</taxon>
        <taxon>Dikarya</taxon>
        <taxon>Ascomycota</taxon>
        <taxon>Pezizomycotina</taxon>
        <taxon>Dothideomycetes</taxon>
        <taxon>Pleosporomycetidae</taxon>
        <taxon>Pleosporales</taxon>
        <taxon>Pleosporineae</taxon>
        <taxon>Phaeosphaeriaceae</taxon>
        <taxon>Parastagonospora</taxon>
    </lineage>
</organism>
<gene>
    <name evidence="2" type="ORF">JI435_407870</name>
</gene>
<name>A0A7U2HXP4_PHANO</name>
<keyword evidence="3" id="KW-1185">Reference proteome</keyword>
<dbReference type="EMBL" id="CP069027">
    <property type="protein sequence ID" value="QRC95730.1"/>
    <property type="molecule type" value="Genomic_DNA"/>
</dbReference>
<proteinExistence type="predicted"/>
<evidence type="ECO:0000313" key="3">
    <source>
        <dbReference type="Proteomes" id="UP000663193"/>
    </source>
</evidence>
<evidence type="ECO:0000256" key="1">
    <source>
        <dbReference type="SAM" id="MobiDB-lite"/>
    </source>
</evidence>
<dbReference type="AlphaFoldDB" id="A0A7U2HXP4"/>
<dbReference type="Proteomes" id="UP000663193">
    <property type="component" value="Chromosome 5"/>
</dbReference>
<evidence type="ECO:0000313" key="2">
    <source>
        <dbReference type="EMBL" id="QRC95730.1"/>
    </source>
</evidence>
<protein>
    <submittedName>
        <fullName evidence="2">Uncharacterized protein</fullName>
    </submittedName>
</protein>
<sequence length="70" mass="7367">MQSATKQCKGATRRGRPQVARDVGGYYRRRVATGATEARDECGLSQAGSATALDRGAKTRLPALAVGLTM</sequence>
<reference evidence="3" key="1">
    <citation type="journal article" date="2021" name="BMC Genomics">
        <title>Chromosome-level genome assembly and manually-curated proteome of model necrotroph Parastagonospora nodorum Sn15 reveals a genome-wide trove of candidate effector homologs, and redundancy of virulence-related functions within an accessory chromosome.</title>
        <authorList>
            <person name="Bertazzoni S."/>
            <person name="Jones D.A.B."/>
            <person name="Phan H.T."/>
            <person name="Tan K.-C."/>
            <person name="Hane J.K."/>
        </authorList>
    </citation>
    <scope>NUCLEOTIDE SEQUENCE [LARGE SCALE GENOMIC DNA]</scope>
    <source>
        <strain evidence="3">SN15 / ATCC MYA-4574 / FGSC 10173)</strain>
    </source>
</reference>
<dbReference type="VEuPathDB" id="FungiDB:JI435_407870"/>